<name>A0A1M3T1T0_ASPLC</name>
<keyword evidence="1" id="KW-0732">Signal</keyword>
<dbReference type="EMBL" id="KV878253">
    <property type="protein sequence ID" value="OJZ80676.1"/>
    <property type="molecule type" value="Genomic_DNA"/>
</dbReference>
<dbReference type="VEuPathDB" id="FungiDB:ASPFODRAFT_75755"/>
<reference evidence="3" key="1">
    <citation type="journal article" date="2017" name="Genome Biol.">
        <title>Comparative genomics reveals high biological diversity and specific adaptations in the industrially and medically important fungal genus Aspergillus.</title>
        <authorList>
            <person name="de Vries R.P."/>
            <person name="Riley R."/>
            <person name="Wiebenga A."/>
            <person name="Aguilar-Osorio G."/>
            <person name="Amillis S."/>
            <person name="Uchima C.A."/>
            <person name="Anderluh G."/>
            <person name="Asadollahi M."/>
            <person name="Askin M."/>
            <person name="Barry K."/>
            <person name="Battaglia E."/>
            <person name="Bayram O."/>
            <person name="Benocci T."/>
            <person name="Braus-Stromeyer S.A."/>
            <person name="Caldana C."/>
            <person name="Canovas D."/>
            <person name="Cerqueira G.C."/>
            <person name="Chen F."/>
            <person name="Chen W."/>
            <person name="Choi C."/>
            <person name="Clum A."/>
            <person name="Dos Santos R.A."/>
            <person name="Damasio A.R."/>
            <person name="Diallinas G."/>
            <person name="Emri T."/>
            <person name="Fekete E."/>
            <person name="Flipphi M."/>
            <person name="Freyberg S."/>
            <person name="Gallo A."/>
            <person name="Gournas C."/>
            <person name="Habgood R."/>
            <person name="Hainaut M."/>
            <person name="Harispe M.L."/>
            <person name="Henrissat B."/>
            <person name="Hilden K.S."/>
            <person name="Hope R."/>
            <person name="Hossain A."/>
            <person name="Karabika E."/>
            <person name="Karaffa L."/>
            <person name="Karanyi Z."/>
            <person name="Krasevec N."/>
            <person name="Kuo A."/>
            <person name="Kusch H."/>
            <person name="LaButti K."/>
            <person name="Lagendijk E.L."/>
            <person name="Lapidus A."/>
            <person name="Levasseur A."/>
            <person name="Lindquist E."/>
            <person name="Lipzen A."/>
            <person name="Logrieco A.F."/>
            <person name="MacCabe A."/>
            <person name="Maekelae M.R."/>
            <person name="Malavazi I."/>
            <person name="Melin P."/>
            <person name="Meyer V."/>
            <person name="Mielnichuk N."/>
            <person name="Miskei M."/>
            <person name="Molnar A.P."/>
            <person name="Mule G."/>
            <person name="Ngan C.Y."/>
            <person name="Orejas M."/>
            <person name="Orosz E."/>
            <person name="Ouedraogo J.P."/>
            <person name="Overkamp K.M."/>
            <person name="Park H.-S."/>
            <person name="Perrone G."/>
            <person name="Piumi F."/>
            <person name="Punt P.J."/>
            <person name="Ram A.F."/>
            <person name="Ramon A."/>
            <person name="Rauscher S."/>
            <person name="Record E."/>
            <person name="Riano-Pachon D.M."/>
            <person name="Robert V."/>
            <person name="Roehrig J."/>
            <person name="Ruller R."/>
            <person name="Salamov A."/>
            <person name="Salih N.S."/>
            <person name="Samson R.A."/>
            <person name="Sandor E."/>
            <person name="Sanguinetti M."/>
            <person name="Schuetze T."/>
            <person name="Sepcic K."/>
            <person name="Shelest E."/>
            <person name="Sherlock G."/>
            <person name="Sophianopoulou V."/>
            <person name="Squina F.M."/>
            <person name="Sun H."/>
            <person name="Susca A."/>
            <person name="Todd R.B."/>
            <person name="Tsang A."/>
            <person name="Unkles S.E."/>
            <person name="van de Wiele N."/>
            <person name="van Rossen-Uffink D."/>
            <person name="Oliveira J.V."/>
            <person name="Vesth T.C."/>
            <person name="Visser J."/>
            <person name="Yu J.-H."/>
            <person name="Zhou M."/>
            <person name="Andersen M.R."/>
            <person name="Archer D.B."/>
            <person name="Baker S.E."/>
            <person name="Benoit I."/>
            <person name="Brakhage A.A."/>
            <person name="Braus G.H."/>
            <person name="Fischer R."/>
            <person name="Frisvad J.C."/>
            <person name="Goldman G.H."/>
            <person name="Houbraken J."/>
            <person name="Oakley B."/>
            <person name="Pocsi I."/>
            <person name="Scazzocchio C."/>
            <person name="Seiboth B."/>
            <person name="vanKuyk P.A."/>
            <person name="Wortman J."/>
            <person name="Dyer P.S."/>
            <person name="Grigoriev I.V."/>
        </authorList>
    </citation>
    <scope>NUCLEOTIDE SEQUENCE [LARGE SCALE GENOMIC DNA]</scope>
    <source>
        <strain evidence="3">CBS 106.47</strain>
    </source>
</reference>
<feature type="chain" id="PRO_5012002157" description="Killer toxin Kp4 domain-containing protein" evidence="1">
    <location>
        <begin position="20"/>
        <end position="117"/>
    </location>
</feature>
<dbReference type="OrthoDB" id="4186099at2759"/>
<evidence type="ECO:0000313" key="3">
    <source>
        <dbReference type="Proteomes" id="UP000184063"/>
    </source>
</evidence>
<gene>
    <name evidence="2" type="ORF">ASPFODRAFT_75755</name>
</gene>
<dbReference type="AlphaFoldDB" id="A0A1M3T1T0"/>
<dbReference type="Proteomes" id="UP000184063">
    <property type="component" value="Unassembled WGS sequence"/>
</dbReference>
<proteinExistence type="predicted"/>
<evidence type="ECO:0008006" key="4">
    <source>
        <dbReference type="Google" id="ProtNLM"/>
    </source>
</evidence>
<organism evidence="2 3">
    <name type="scientific">Aspergillus luchuensis (strain CBS 106.47)</name>
    <dbReference type="NCBI Taxonomy" id="1137211"/>
    <lineage>
        <taxon>Eukaryota</taxon>
        <taxon>Fungi</taxon>
        <taxon>Dikarya</taxon>
        <taxon>Ascomycota</taxon>
        <taxon>Pezizomycotina</taxon>
        <taxon>Eurotiomycetes</taxon>
        <taxon>Eurotiomycetidae</taxon>
        <taxon>Eurotiales</taxon>
        <taxon>Aspergillaceae</taxon>
        <taxon>Aspergillus</taxon>
        <taxon>Aspergillus subgen. Circumdati</taxon>
    </lineage>
</organism>
<evidence type="ECO:0000313" key="2">
    <source>
        <dbReference type="EMBL" id="OJZ80676.1"/>
    </source>
</evidence>
<protein>
    <recommendedName>
        <fullName evidence="4">Killer toxin Kp4 domain-containing protein</fullName>
    </recommendedName>
</protein>
<evidence type="ECO:0000256" key="1">
    <source>
        <dbReference type="SAM" id="SignalP"/>
    </source>
</evidence>
<feature type="signal peptide" evidence="1">
    <location>
        <begin position="1"/>
        <end position="19"/>
    </location>
</feature>
<sequence length="117" mass="12355">MRFTALIVATMALAGFVAAQSQCHAGGTANCKPGYDYCAKTLSNRGDADSAIRDALRAAGYSNGKVNTAGAWNDIIYHCNDDYTLKVVKQCDAADCVDGGLNKNDFCGKAGSSLDWF</sequence>
<accession>A0A1M3T1T0</accession>